<keyword evidence="2" id="KW-0472">Membrane</keyword>
<proteinExistence type="predicted"/>
<keyword evidence="2" id="KW-0812">Transmembrane</keyword>
<keyword evidence="2" id="KW-1133">Transmembrane helix</keyword>
<dbReference type="RefSeq" id="WP_229879373.1">
    <property type="nucleotide sequence ID" value="NZ_BMWH01000005.1"/>
</dbReference>
<feature type="transmembrane region" description="Helical" evidence="2">
    <location>
        <begin position="30"/>
        <end position="49"/>
    </location>
</feature>
<gene>
    <name evidence="3" type="ORF">GCM10010389_20510</name>
</gene>
<feature type="region of interest" description="Disordered" evidence="1">
    <location>
        <begin position="1"/>
        <end position="21"/>
    </location>
</feature>
<evidence type="ECO:0000256" key="1">
    <source>
        <dbReference type="SAM" id="MobiDB-lite"/>
    </source>
</evidence>
<accession>A0A918R245</accession>
<comment type="caution">
    <text evidence="3">The sequence shown here is derived from an EMBL/GenBank/DDBJ whole genome shotgun (WGS) entry which is preliminary data.</text>
</comment>
<evidence type="ECO:0000313" key="3">
    <source>
        <dbReference type="EMBL" id="GGZ82432.1"/>
    </source>
</evidence>
<feature type="transmembrane region" description="Helical" evidence="2">
    <location>
        <begin position="115"/>
        <end position="138"/>
    </location>
</feature>
<feature type="transmembrane region" description="Helical" evidence="2">
    <location>
        <begin position="92"/>
        <end position="109"/>
    </location>
</feature>
<feature type="transmembrane region" description="Helical" evidence="2">
    <location>
        <begin position="61"/>
        <end position="80"/>
    </location>
</feature>
<reference evidence="3" key="1">
    <citation type="journal article" date="2014" name="Int. J. Syst. Evol. Microbiol.">
        <title>Complete genome sequence of Corynebacterium casei LMG S-19264T (=DSM 44701T), isolated from a smear-ripened cheese.</title>
        <authorList>
            <consortium name="US DOE Joint Genome Institute (JGI-PGF)"/>
            <person name="Walter F."/>
            <person name="Albersmeier A."/>
            <person name="Kalinowski J."/>
            <person name="Ruckert C."/>
        </authorList>
    </citation>
    <scope>NUCLEOTIDE SEQUENCE</scope>
    <source>
        <strain evidence="3">JCM 5016</strain>
    </source>
</reference>
<dbReference type="EMBL" id="BMWH01000005">
    <property type="protein sequence ID" value="GGZ82432.1"/>
    <property type="molecule type" value="Genomic_DNA"/>
</dbReference>
<dbReference type="AlphaFoldDB" id="A0A918R245"/>
<evidence type="ECO:0000313" key="4">
    <source>
        <dbReference type="Proteomes" id="UP000623010"/>
    </source>
</evidence>
<keyword evidence="4" id="KW-1185">Reference proteome</keyword>
<organism evidence="3 4">
    <name type="scientific">Streptomyces echinoruber</name>
    <dbReference type="NCBI Taxonomy" id="68898"/>
    <lineage>
        <taxon>Bacteria</taxon>
        <taxon>Bacillati</taxon>
        <taxon>Actinomycetota</taxon>
        <taxon>Actinomycetes</taxon>
        <taxon>Kitasatosporales</taxon>
        <taxon>Streptomycetaceae</taxon>
        <taxon>Streptomyces</taxon>
    </lineage>
</organism>
<dbReference type="Proteomes" id="UP000623010">
    <property type="component" value="Unassembled WGS sequence"/>
</dbReference>
<evidence type="ECO:0000256" key="2">
    <source>
        <dbReference type="SAM" id="Phobius"/>
    </source>
</evidence>
<name>A0A918R245_9ACTN</name>
<reference evidence="3" key="2">
    <citation type="submission" date="2020-09" db="EMBL/GenBank/DDBJ databases">
        <authorList>
            <person name="Sun Q."/>
            <person name="Ohkuma M."/>
        </authorList>
    </citation>
    <scope>NUCLEOTIDE SEQUENCE</scope>
    <source>
        <strain evidence="3">JCM 5016</strain>
    </source>
</reference>
<sequence>MAHAAPASRRPRLPRGESRASGFRDTSAHLMARWAPPVAAGLVYGYWAAANRRSGGPITGWNVLFGFVTAVVFVALYAAVRALAPRLKREPRALLWFAFTGVAFGFLYNQSGHTVLRTVAMALAVAAFVGLALFYWYYTHEDAEGHRIG</sequence>
<protein>
    <submittedName>
        <fullName evidence="3">Uncharacterized protein</fullName>
    </submittedName>
</protein>